<evidence type="ECO:0000313" key="3">
    <source>
        <dbReference type="Proteomes" id="UP000000657"/>
    </source>
</evidence>
<dbReference type="KEGG" id="fal:FRAAL6086"/>
<evidence type="ECO:0000256" key="1">
    <source>
        <dbReference type="SAM" id="MobiDB-lite"/>
    </source>
</evidence>
<dbReference type="Proteomes" id="UP000000657">
    <property type="component" value="Chromosome"/>
</dbReference>
<dbReference type="AlphaFoldDB" id="Q0RCW4"/>
<reference evidence="2 3" key="1">
    <citation type="journal article" date="2007" name="Genome Res.">
        <title>Genome characteristics of facultatively symbiotic Frankia sp. strains reflect host range and host plant biogeography.</title>
        <authorList>
            <person name="Normand P."/>
            <person name="Lapierre P."/>
            <person name="Tisa L.S."/>
            <person name="Gogarten J.P."/>
            <person name="Alloisio N."/>
            <person name="Bagnarol E."/>
            <person name="Bassi C.A."/>
            <person name="Berry A.M."/>
            <person name="Bickhart D.M."/>
            <person name="Choisne N."/>
            <person name="Couloux A."/>
            <person name="Cournoyer B."/>
            <person name="Cruveiller S."/>
            <person name="Daubin V."/>
            <person name="Demange N."/>
            <person name="Francino M.P."/>
            <person name="Goltsman E."/>
            <person name="Huang Y."/>
            <person name="Kopp O.R."/>
            <person name="Labarre L."/>
            <person name="Lapidus A."/>
            <person name="Lavire C."/>
            <person name="Marechal J."/>
            <person name="Martinez M."/>
            <person name="Mastronunzio J.E."/>
            <person name="Mullin B.C."/>
            <person name="Niemann J."/>
            <person name="Pujic P."/>
            <person name="Rawnsley T."/>
            <person name="Rouy Z."/>
            <person name="Schenowitz C."/>
            <person name="Sellstedt A."/>
            <person name="Tavares F."/>
            <person name="Tomkins J.P."/>
            <person name="Vallenet D."/>
            <person name="Valverde C."/>
            <person name="Wall L.G."/>
            <person name="Wang Y."/>
            <person name="Medigue C."/>
            <person name="Benson D.R."/>
        </authorList>
    </citation>
    <scope>NUCLEOTIDE SEQUENCE [LARGE SCALE GENOMIC DNA]</scope>
    <source>
        <strain evidence="3">DSM 45986 / CECT 9034 / ACN14a</strain>
    </source>
</reference>
<sequence>MGPTLDHLGRVDGLRRESWTGARSFQAGARRQQDARGRPGPVVSPEAGRPRAWAVLRGCRASGLRLSDRRGSG</sequence>
<protein>
    <submittedName>
        <fullName evidence="2">Uncharacterized protein</fullName>
    </submittedName>
</protein>
<accession>Q0RCW4</accession>
<feature type="region of interest" description="Disordered" evidence="1">
    <location>
        <begin position="19"/>
        <end position="49"/>
    </location>
</feature>
<keyword evidence="3" id="KW-1185">Reference proteome</keyword>
<organism evidence="2 3">
    <name type="scientific">Frankia alni (strain DSM 45986 / CECT 9034 / ACN14a)</name>
    <dbReference type="NCBI Taxonomy" id="326424"/>
    <lineage>
        <taxon>Bacteria</taxon>
        <taxon>Bacillati</taxon>
        <taxon>Actinomycetota</taxon>
        <taxon>Actinomycetes</taxon>
        <taxon>Frankiales</taxon>
        <taxon>Frankiaceae</taxon>
        <taxon>Frankia</taxon>
    </lineage>
</organism>
<name>Q0RCW4_FRAAA</name>
<dbReference type="HOGENOM" id="CLU_2699306_0_0_11"/>
<gene>
    <name evidence="2" type="ordered locus">FRAAL6086</name>
</gene>
<proteinExistence type="predicted"/>
<evidence type="ECO:0000313" key="2">
    <source>
        <dbReference type="EMBL" id="CAJ64710.1"/>
    </source>
</evidence>
<dbReference type="EMBL" id="CT573213">
    <property type="protein sequence ID" value="CAJ64710.1"/>
    <property type="molecule type" value="Genomic_DNA"/>
</dbReference>